<dbReference type="AlphaFoldDB" id="A0A6P7H8I0"/>
<dbReference type="Pfam" id="PF03199">
    <property type="entry name" value="GSH_synthase"/>
    <property type="match status" value="1"/>
</dbReference>
<dbReference type="PANTHER" id="PTHR11130:SF0">
    <property type="entry name" value="GLUTATHIONE SYNTHETASE"/>
    <property type="match status" value="1"/>
</dbReference>
<dbReference type="InParanoid" id="A0A6P7H8I0"/>
<dbReference type="GO" id="GO:0004363">
    <property type="term" value="F:glutathione synthase activity"/>
    <property type="evidence" value="ECO:0007669"/>
    <property type="project" value="UniProtKB-EC"/>
</dbReference>
<reference evidence="5" key="1">
    <citation type="submission" date="2025-08" db="UniProtKB">
        <authorList>
            <consortium name="RefSeq"/>
        </authorList>
    </citation>
    <scope>IDENTIFICATION</scope>
    <source>
        <tissue evidence="5">Whole insect</tissue>
    </source>
</reference>
<protein>
    <recommendedName>
        <fullName evidence="1">Glutathione synthetase</fullName>
    </recommendedName>
    <alternativeName>
        <fullName evidence="2">Glutathione synthase</fullName>
    </alternativeName>
</protein>
<comment type="catalytic activity">
    <reaction evidence="3">
        <text>gamma-L-glutamyl-L-cysteine + glycine + ATP = glutathione + ADP + phosphate + H(+)</text>
        <dbReference type="Rhea" id="RHEA:13557"/>
        <dbReference type="ChEBI" id="CHEBI:15378"/>
        <dbReference type="ChEBI" id="CHEBI:30616"/>
        <dbReference type="ChEBI" id="CHEBI:43474"/>
        <dbReference type="ChEBI" id="CHEBI:57305"/>
        <dbReference type="ChEBI" id="CHEBI:57925"/>
        <dbReference type="ChEBI" id="CHEBI:58173"/>
        <dbReference type="ChEBI" id="CHEBI:456216"/>
        <dbReference type="EC" id="6.3.2.3"/>
    </reaction>
    <physiologicalReaction direction="left-to-right" evidence="3">
        <dbReference type="Rhea" id="RHEA:13558"/>
    </physiologicalReaction>
</comment>
<dbReference type="GO" id="GO:0005524">
    <property type="term" value="F:ATP binding"/>
    <property type="evidence" value="ECO:0007669"/>
    <property type="project" value="InterPro"/>
</dbReference>
<dbReference type="InterPro" id="IPR037013">
    <property type="entry name" value="GSH-S_sub-bd_sf"/>
</dbReference>
<evidence type="ECO:0000256" key="1">
    <source>
        <dbReference type="ARBA" id="ARBA00020821"/>
    </source>
</evidence>
<name>A0A6P7H8I0_DIAVI</name>
<dbReference type="InterPro" id="IPR005615">
    <property type="entry name" value="Glutathione_synthase"/>
</dbReference>
<evidence type="ECO:0000256" key="3">
    <source>
        <dbReference type="ARBA" id="ARBA00048871"/>
    </source>
</evidence>
<organism evidence="5">
    <name type="scientific">Diabrotica virgifera virgifera</name>
    <name type="common">western corn rootworm</name>
    <dbReference type="NCBI Taxonomy" id="50390"/>
    <lineage>
        <taxon>Eukaryota</taxon>
        <taxon>Metazoa</taxon>
        <taxon>Ecdysozoa</taxon>
        <taxon>Arthropoda</taxon>
        <taxon>Hexapoda</taxon>
        <taxon>Insecta</taxon>
        <taxon>Pterygota</taxon>
        <taxon>Neoptera</taxon>
        <taxon>Endopterygota</taxon>
        <taxon>Coleoptera</taxon>
        <taxon>Polyphaga</taxon>
        <taxon>Cucujiformia</taxon>
        <taxon>Chrysomeloidea</taxon>
        <taxon>Chrysomelidae</taxon>
        <taxon>Galerucinae</taxon>
        <taxon>Diabroticina</taxon>
        <taxon>Diabroticites</taxon>
        <taxon>Diabrotica</taxon>
    </lineage>
</organism>
<evidence type="ECO:0000259" key="4">
    <source>
        <dbReference type="Pfam" id="PF03199"/>
    </source>
</evidence>
<sequence>MDLYDKLSNLPENNFLSEFGKSFLEAWKMYGDCQAVILMVVEDVIYNICDQRQHEFKFRELNPQVKFIRRTLTEIYKTGKLNEKKELVV</sequence>
<dbReference type="InterPro" id="IPR004887">
    <property type="entry name" value="GSH_synth_subst-bd"/>
</dbReference>
<accession>A0A6P7H8I0</accession>
<gene>
    <name evidence="5" type="primary">LOC114348548</name>
</gene>
<evidence type="ECO:0000256" key="2">
    <source>
        <dbReference type="ARBA" id="ARBA00030403"/>
    </source>
</evidence>
<proteinExistence type="predicted"/>
<dbReference type="GO" id="GO:0005829">
    <property type="term" value="C:cytosol"/>
    <property type="evidence" value="ECO:0007669"/>
    <property type="project" value="TreeGrafter"/>
</dbReference>
<dbReference type="PANTHER" id="PTHR11130">
    <property type="entry name" value="GLUTATHIONE SYNTHETASE"/>
    <property type="match status" value="1"/>
</dbReference>
<dbReference type="GO" id="GO:0043295">
    <property type="term" value="F:glutathione binding"/>
    <property type="evidence" value="ECO:0007669"/>
    <property type="project" value="TreeGrafter"/>
</dbReference>
<dbReference type="InterPro" id="IPR016185">
    <property type="entry name" value="PreATP-grasp_dom_sf"/>
</dbReference>
<dbReference type="SUPFAM" id="SSF52440">
    <property type="entry name" value="PreATP-grasp domain"/>
    <property type="match status" value="1"/>
</dbReference>
<evidence type="ECO:0000313" key="5">
    <source>
        <dbReference type="RefSeq" id="XP_028154897.1"/>
    </source>
</evidence>
<feature type="domain" description="Glutathione synthase substrate-binding" evidence="4">
    <location>
        <begin position="35"/>
        <end position="88"/>
    </location>
</feature>
<dbReference type="RefSeq" id="XP_028154897.1">
    <property type="nucleotide sequence ID" value="XM_028299096.1"/>
</dbReference>
<dbReference type="Gene3D" id="3.40.50.1760">
    <property type="entry name" value="Glutathione synthase, substrate-binding domain superfamily, eukaryotic"/>
    <property type="match status" value="1"/>
</dbReference>